<dbReference type="Proteomes" id="UP000249390">
    <property type="component" value="Unassembled WGS sequence"/>
</dbReference>
<dbReference type="AlphaFoldDB" id="A0A328DC31"/>
<gene>
    <name evidence="1" type="ORF">DM860_011851</name>
</gene>
<proteinExistence type="predicted"/>
<comment type="caution">
    <text evidence="1">The sequence shown here is derived from an EMBL/GenBank/DDBJ whole genome shotgun (WGS) entry which is preliminary data.</text>
</comment>
<dbReference type="EMBL" id="NQVE01000175">
    <property type="protein sequence ID" value="RAL42068.1"/>
    <property type="molecule type" value="Genomic_DNA"/>
</dbReference>
<evidence type="ECO:0000313" key="1">
    <source>
        <dbReference type="EMBL" id="RAL42068.1"/>
    </source>
</evidence>
<reference evidence="1 2" key="1">
    <citation type="submission" date="2018-06" db="EMBL/GenBank/DDBJ databases">
        <title>The Genome of Cuscuta australis (Dodder) Provides Insight into the Evolution of Plant Parasitism.</title>
        <authorList>
            <person name="Liu H."/>
        </authorList>
    </citation>
    <scope>NUCLEOTIDE SEQUENCE [LARGE SCALE GENOMIC DNA]</scope>
    <source>
        <strain evidence="2">cv. Yunnan</strain>
        <tissue evidence="1">Vines</tissue>
    </source>
</reference>
<keyword evidence="2" id="KW-1185">Reference proteome</keyword>
<sequence length="308" mass="33960">MKSRVAASISSLAGGRSINICRTLPVQRTCALPVQRTCEALKFRPWSQGSGSSNRSFISFVKEDDSFAELGPAVNENDASRLKLATEKPERFKWQNDFVRKRLSNNKSHPVNKCGGEKGSILTRGESNQAMNQLLGSFSANRPIDAVKVNDTGALGESGQPMEEHVDDAFIAYSSTIRINGVDDRVSIHDMHSLCGKVGNFEGLAWVGKDSVDAFFKVGSESDSTGIVRKLNGYSIAGSHLVASILPNNSKASIPENEIDWPERGLRFSTTLDELKKQMELKKMYYQDLEMLYHGIMHIQCPPTISDD</sequence>
<protein>
    <recommendedName>
        <fullName evidence="3">RRM domain-containing protein</fullName>
    </recommendedName>
</protein>
<name>A0A328DC31_9ASTE</name>
<evidence type="ECO:0008006" key="3">
    <source>
        <dbReference type="Google" id="ProtNLM"/>
    </source>
</evidence>
<evidence type="ECO:0000313" key="2">
    <source>
        <dbReference type="Proteomes" id="UP000249390"/>
    </source>
</evidence>
<organism evidence="1 2">
    <name type="scientific">Cuscuta australis</name>
    <dbReference type="NCBI Taxonomy" id="267555"/>
    <lineage>
        <taxon>Eukaryota</taxon>
        <taxon>Viridiplantae</taxon>
        <taxon>Streptophyta</taxon>
        <taxon>Embryophyta</taxon>
        <taxon>Tracheophyta</taxon>
        <taxon>Spermatophyta</taxon>
        <taxon>Magnoliopsida</taxon>
        <taxon>eudicotyledons</taxon>
        <taxon>Gunneridae</taxon>
        <taxon>Pentapetalae</taxon>
        <taxon>asterids</taxon>
        <taxon>lamiids</taxon>
        <taxon>Solanales</taxon>
        <taxon>Convolvulaceae</taxon>
        <taxon>Cuscuteae</taxon>
        <taxon>Cuscuta</taxon>
        <taxon>Cuscuta subgen. Grammica</taxon>
        <taxon>Cuscuta sect. Cleistogrammica</taxon>
    </lineage>
</organism>
<accession>A0A328DC31</accession>